<accession>X1CXH6</accession>
<gene>
    <name evidence="1" type="ORF">S01H4_47626</name>
</gene>
<evidence type="ECO:0000313" key="1">
    <source>
        <dbReference type="EMBL" id="GAH00765.1"/>
    </source>
</evidence>
<sequence>MHSEKDMKNDSKTLQVGIAEGIINPTCPSSLAGYGAFERISQGVHDDLHVRCLILETEQSVVALLSACH</sequence>
<dbReference type="EMBL" id="BART01026760">
    <property type="protein sequence ID" value="GAH00765.1"/>
    <property type="molecule type" value="Genomic_DNA"/>
</dbReference>
<reference evidence="1" key="1">
    <citation type="journal article" date="2014" name="Front. Microbiol.">
        <title>High frequency of phylogenetically diverse reductive dehalogenase-homologous genes in deep subseafloor sedimentary metagenomes.</title>
        <authorList>
            <person name="Kawai M."/>
            <person name="Futagami T."/>
            <person name="Toyoda A."/>
            <person name="Takaki Y."/>
            <person name="Nishi S."/>
            <person name="Hori S."/>
            <person name="Arai W."/>
            <person name="Tsubouchi T."/>
            <person name="Morono Y."/>
            <person name="Uchiyama I."/>
            <person name="Ito T."/>
            <person name="Fujiyama A."/>
            <person name="Inagaki F."/>
            <person name="Takami H."/>
        </authorList>
    </citation>
    <scope>NUCLEOTIDE SEQUENCE</scope>
    <source>
        <strain evidence="1">Expedition CK06-06</strain>
    </source>
</reference>
<protein>
    <submittedName>
        <fullName evidence="1">Uncharacterized protein</fullName>
    </submittedName>
</protein>
<proteinExistence type="predicted"/>
<dbReference type="AlphaFoldDB" id="X1CXH6"/>
<comment type="caution">
    <text evidence="1">The sequence shown here is derived from an EMBL/GenBank/DDBJ whole genome shotgun (WGS) entry which is preliminary data.</text>
</comment>
<name>X1CXH6_9ZZZZ</name>
<organism evidence="1">
    <name type="scientific">marine sediment metagenome</name>
    <dbReference type="NCBI Taxonomy" id="412755"/>
    <lineage>
        <taxon>unclassified sequences</taxon>
        <taxon>metagenomes</taxon>
        <taxon>ecological metagenomes</taxon>
    </lineage>
</organism>